<dbReference type="EMBL" id="UZAN01053157">
    <property type="protein sequence ID" value="VDP89848.1"/>
    <property type="molecule type" value="Genomic_DNA"/>
</dbReference>
<name>A0A183B041_9TREM</name>
<dbReference type="InterPro" id="IPR016024">
    <property type="entry name" value="ARM-type_fold"/>
</dbReference>
<dbReference type="Proteomes" id="UP000272942">
    <property type="component" value="Unassembled WGS sequence"/>
</dbReference>
<feature type="region of interest" description="Disordered" evidence="1">
    <location>
        <begin position="742"/>
        <end position="772"/>
    </location>
</feature>
<reference evidence="3 4" key="2">
    <citation type="submission" date="2018-11" db="EMBL/GenBank/DDBJ databases">
        <authorList>
            <consortium name="Pathogen Informatics"/>
        </authorList>
    </citation>
    <scope>NUCLEOTIDE SEQUENCE [LARGE SCALE GENOMIC DNA]</scope>
    <source>
        <strain evidence="3 4">Egypt</strain>
    </source>
</reference>
<dbReference type="InterPro" id="IPR035897">
    <property type="entry name" value="Toll_tir_struct_dom_sf"/>
</dbReference>
<dbReference type="SUPFAM" id="SSF47769">
    <property type="entry name" value="SAM/Pointed domain"/>
    <property type="match status" value="1"/>
</dbReference>
<organism evidence="5">
    <name type="scientific">Echinostoma caproni</name>
    <dbReference type="NCBI Taxonomy" id="27848"/>
    <lineage>
        <taxon>Eukaryota</taxon>
        <taxon>Metazoa</taxon>
        <taxon>Spiralia</taxon>
        <taxon>Lophotrochozoa</taxon>
        <taxon>Platyhelminthes</taxon>
        <taxon>Trematoda</taxon>
        <taxon>Digenea</taxon>
        <taxon>Plagiorchiida</taxon>
        <taxon>Echinostomata</taxon>
        <taxon>Echinostomatoidea</taxon>
        <taxon>Echinostomatidae</taxon>
        <taxon>Echinostoma</taxon>
    </lineage>
</organism>
<reference evidence="5" key="1">
    <citation type="submission" date="2016-06" db="UniProtKB">
        <authorList>
            <consortium name="WormBaseParasite"/>
        </authorList>
    </citation>
    <scope>IDENTIFICATION</scope>
</reference>
<accession>A0A183B041</accession>
<feature type="domain" description="TIR" evidence="2">
    <location>
        <begin position="393"/>
        <end position="534"/>
    </location>
</feature>
<gene>
    <name evidence="3" type="ORF">ECPE_LOCUS12576</name>
</gene>
<proteinExistence type="predicted"/>
<keyword evidence="4" id="KW-1185">Reference proteome</keyword>
<evidence type="ECO:0000313" key="5">
    <source>
        <dbReference type="WBParaSite" id="ECPE_0001261201-mRNA-1"/>
    </source>
</evidence>
<dbReference type="Gene3D" id="3.40.50.10140">
    <property type="entry name" value="Toll/interleukin-1 receptor homology (TIR) domain"/>
    <property type="match status" value="1"/>
</dbReference>
<evidence type="ECO:0000313" key="3">
    <source>
        <dbReference type="EMBL" id="VDP89848.1"/>
    </source>
</evidence>
<dbReference type="PANTHER" id="PTHR46270">
    <property type="entry name" value="ARMADILLO-TYPE FOLD-RELATED"/>
    <property type="match status" value="1"/>
</dbReference>
<protein>
    <submittedName>
        <fullName evidence="5">TIR domain-containing protein</fullName>
    </submittedName>
</protein>
<feature type="compositionally biased region" description="Polar residues" evidence="1">
    <location>
        <begin position="594"/>
        <end position="610"/>
    </location>
</feature>
<dbReference type="InterPro" id="IPR000157">
    <property type="entry name" value="TIR_dom"/>
</dbReference>
<evidence type="ECO:0000256" key="1">
    <source>
        <dbReference type="SAM" id="MobiDB-lite"/>
    </source>
</evidence>
<dbReference type="AlphaFoldDB" id="A0A183B041"/>
<dbReference type="OrthoDB" id="2148946at2759"/>
<feature type="region of interest" description="Disordered" evidence="1">
    <location>
        <begin position="594"/>
        <end position="618"/>
    </location>
</feature>
<dbReference type="InterPro" id="IPR011989">
    <property type="entry name" value="ARM-like"/>
</dbReference>
<sequence>MDHPEPITKRPVEIPQCRKGFTLEEARAFVDQVMEVFRSLEDMSDLRSMYETGKQLSRAYFDCHAYRAELAQHLTNCEYPAFASKMMKKLNNMGVFKNDDIWFSSFYFYNTTWNFSDTWPEFATALATAGLPNLLNLNIGHQPYLENLSSKNVYYLIKASLSIIHNIARVPGNTHYFASDSVRQALLHLAQREEEFLRCVSTLCLAHIITESETHLVTDTSSGGIDLPRVLFNYISSARVSEKRRCHGFQVIELLGALSAFSVHDPVKSSLLQTAYGTTGPGATTNTDHNSTFVGLLKDLVEIALLASPSAVSLREAEEAIRILWNLTFDSSGSNSAAQTQLKTWLTEVLANPAAPAQLTKAMLRALEATQWKLTRATSTTRQEPTECGPILFSFAPSNRLAVSRIADRLRESNLPVANLPFSNNETIALPEANAVGLSMCACSTGAQSQWLEAMEQSSVLVVCLSDAYRLSPGCRMESEYFMSTATDANPKPIVPIVLQPKLKPTGWLSRLTTRHPIDFNGKRDPEASYDTLISQLKELVAEAKKRADSAAAAQAAAVAATAQRHPSLDSKRHLGLAGDTGIGAVAGTDVQLNHIGSNPTAGSRTTSGLSMKREDGLSGSTPLGLAAKLQNHLAPPGSMHPAGMVGAGMTRPIATSAWRHVIRPEVRNWSTSTVATWLRFRGLGHVPVQMAGGIDGVLLSQLAGLRIWAPEYFTQSLRGELGLGFADSLRFLEALDELAPDEDDSKKLDGDDELVDGHPHVNSVEGAASRA</sequence>
<dbReference type="WBParaSite" id="ECPE_0001261201-mRNA-1">
    <property type="protein sequence ID" value="ECPE_0001261201-mRNA-1"/>
    <property type="gene ID" value="ECPE_0001261201"/>
</dbReference>
<dbReference type="GO" id="GO:0007165">
    <property type="term" value="P:signal transduction"/>
    <property type="evidence" value="ECO:0007669"/>
    <property type="project" value="InterPro"/>
</dbReference>
<evidence type="ECO:0000313" key="4">
    <source>
        <dbReference type="Proteomes" id="UP000272942"/>
    </source>
</evidence>
<dbReference type="Pfam" id="PF13676">
    <property type="entry name" value="TIR_2"/>
    <property type="match status" value="1"/>
</dbReference>
<dbReference type="SUPFAM" id="SSF52200">
    <property type="entry name" value="Toll/Interleukin receptor TIR domain"/>
    <property type="match status" value="1"/>
</dbReference>
<dbReference type="InterPro" id="IPR013761">
    <property type="entry name" value="SAM/pointed_sf"/>
</dbReference>
<dbReference type="SUPFAM" id="SSF48371">
    <property type="entry name" value="ARM repeat"/>
    <property type="match status" value="1"/>
</dbReference>
<evidence type="ECO:0000259" key="2">
    <source>
        <dbReference type="Pfam" id="PF13676"/>
    </source>
</evidence>
<dbReference type="Gene3D" id="1.25.10.10">
    <property type="entry name" value="Leucine-rich Repeat Variant"/>
    <property type="match status" value="1"/>
</dbReference>
<feature type="compositionally biased region" description="Basic and acidic residues" evidence="1">
    <location>
        <begin position="745"/>
        <end position="760"/>
    </location>
</feature>
<dbReference type="PANTHER" id="PTHR46270:SF2">
    <property type="entry name" value="TIR DOMAIN-CONTAINING PROTEIN"/>
    <property type="match status" value="1"/>
</dbReference>